<feature type="chain" id="PRO_5016254828" description="RING-type E3 ubiquitin transferase" evidence="18">
    <location>
        <begin position="25"/>
        <end position="395"/>
    </location>
</feature>
<dbReference type="GO" id="GO:0008270">
    <property type="term" value="F:zinc ion binding"/>
    <property type="evidence" value="ECO:0007669"/>
    <property type="project" value="UniProtKB-KW"/>
</dbReference>
<evidence type="ECO:0000256" key="15">
    <source>
        <dbReference type="PROSITE-ProRule" id="PRU00175"/>
    </source>
</evidence>
<evidence type="ECO:0000256" key="12">
    <source>
        <dbReference type="ARBA" id="ARBA00022989"/>
    </source>
</evidence>
<evidence type="ECO:0000256" key="14">
    <source>
        <dbReference type="ARBA" id="ARBA00024209"/>
    </source>
</evidence>
<accession>A0A2Z7D1S9</accession>
<evidence type="ECO:0000256" key="16">
    <source>
        <dbReference type="SAM" id="MobiDB-lite"/>
    </source>
</evidence>
<evidence type="ECO:0000313" key="20">
    <source>
        <dbReference type="EMBL" id="KZV53195.1"/>
    </source>
</evidence>
<dbReference type="PROSITE" id="PS50089">
    <property type="entry name" value="ZF_RING_2"/>
    <property type="match status" value="1"/>
</dbReference>
<sequence length="395" mass="43185">MQTTAKSFVFSSSLLAFFLILAQSSDPCQPATCDASVGLEVRFPFRLADRQPAGCGYPGFDLYCDGKNRTILYLPRSGGFRVDYIDYRAQALLINDPNSCLPNRILKLSLLGSSFSAAFPRRYTFLNCSSRWINYSSSYSYRLMMLDCLSGENYTVVAARSMLSAADVPPSCRIIANVSVPLQWYASQFYWMSPDLTEDLELTWREPACGDCEDRGGFCGWERSRSGLEIGCSISSKSGLPRSAKYGIIVGIGIPGLLCVIGLASYSYGMIKARRRPNSDLSVSTASEPQTVVQAIGGLDMPTIASYPKTVLGESGWLPNPADGTCPICLCEYEPKEALRSIPECNHYFHVGCIDEWLKINGSCPLCRNSPPTSTATPTSTMSLSSSQSTPSNHQ</sequence>
<dbReference type="SUPFAM" id="SSF57850">
    <property type="entry name" value="RING/U-box"/>
    <property type="match status" value="1"/>
</dbReference>
<keyword evidence="10" id="KW-0833">Ubl conjugation pathway</keyword>
<dbReference type="GO" id="GO:0016020">
    <property type="term" value="C:membrane"/>
    <property type="evidence" value="ECO:0007669"/>
    <property type="project" value="UniProtKB-SubCell"/>
</dbReference>
<evidence type="ECO:0000256" key="9">
    <source>
        <dbReference type="ARBA" id="ARBA00022771"/>
    </source>
</evidence>
<evidence type="ECO:0000313" key="21">
    <source>
        <dbReference type="Proteomes" id="UP000250235"/>
    </source>
</evidence>
<dbReference type="CDD" id="cd16461">
    <property type="entry name" value="RING-H2_EL5-like"/>
    <property type="match status" value="1"/>
</dbReference>
<dbReference type="AlphaFoldDB" id="A0A2Z7D1S9"/>
<dbReference type="Pfam" id="PF13639">
    <property type="entry name" value="zf-RING_2"/>
    <property type="match status" value="1"/>
</dbReference>
<reference evidence="20 21" key="1">
    <citation type="journal article" date="2015" name="Proc. Natl. Acad. Sci. U.S.A.">
        <title>The resurrection genome of Boea hygrometrica: A blueprint for survival of dehydration.</title>
        <authorList>
            <person name="Xiao L."/>
            <person name="Yang G."/>
            <person name="Zhang L."/>
            <person name="Yang X."/>
            <person name="Zhao S."/>
            <person name="Ji Z."/>
            <person name="Zhou Q."/>
            <person name="Hu M."/>
            <person name="Wang Y."/>
            <person name="Chen M."/>
            <person name="Xu Y."/>
            <person name="Jin H."/>
            <person name="Xiao X."/>
            <person name="Hu G."/>
            <person name="Bao F."/>
            <person name="Hu Y."/>
            <person name="Wan P."/>
            <person name="Li L."/>
            <person name="Deng X."/>
            <person name="Kuang T."/>
            <person name="Xiang C."/>
            <person name="Zhu J.K."/>
            <person name="Oliver M.J."/>
            <person name="He Y."/>
        </authorList>
    </citation>
    <scope>NUCLEOTIDE SEQUENCE [LARGE SCALE GENOMIC DNA]</scope>
    <source>
        <strain evidence="21">cv. XS01</strain>
    </source>
</reference>
<dbReference type="Pfam" id="PF13947">
    <property type="entry name" value="GUB_WAK_bind"/>
    <property type="match status" value="1"/>
</dbReference>
<evidence type="ECO:0000256" key="7">
    <source>
        <dbReference type="ARBA" id="ARBA00022723"/>
    </source>
</evidence>
<keyword evidence="7" id="KW-0479">Metal-binding</keyword>
<dbReference type="Proteomes" id="UP000250235">
    <property type="component" value="Unassembled WGS sequence"/>
</dbReference>
<proteinExistence type="inferred from homology"/>
<evidence type="ECO:0000259" key="19">
    <source>
        <dbReference type="PROSITE" id="PS50089"/>
    </source>
</evidence>
<evidence type="ECO:0000256" key="3">
    <source>
        <dbReference type="ARBA" id="ARBA00004906"/>
    </source>
</evidence>
<keyword evidence="13 17" id="KW-0472">Membrane</keyword>
<dbReference type="GO" id="GO:0030247">
    <property type="term" value="F:polysaccharide binding"/>
    <property type="evidence" value="ECO:0007669"/>
    <property type="project" value="InterPro"/>
</dbReference>
<keyword evidence="12 17" id="KW-1133">Transmembrane helix</keyword>
<dbReference type="Gene3D" id="3.30.40.10">
    <property type="entry name" value="Zinc/RING finger domain, C3HC4 (zinc finger)"/>
    <property type="match status" value="1"/>
</dbReference>
<evidence type="ECO:0000256" key="1">
    <source>
        <dbReference type="ARBA" id="ARBA00000900"/>
    </source>
</evidence>
<dbReference type="InterPro" id="IPR001841">
    <property type="entry name" value="Znf_RING"/>
</dbReference>
<feature type="domain" description="RING-type" evidence="19">
    <location>
        <begin position="326"/>
        <end position="368"/>
    </location>
</feature>
<evidence type="ECO:0000256" key="8">
    <source>
        <dbReference type="ARBA" id="ARBA00022729"/>
    </source>
</evidence>
<evidence type="ECO:0000256" key="18">
    <source>
        <dbReference type="SAM" id="SignalP"/>
    </source>
</evidence>
<keyword evidence="21" id="KW-1185">Reference proteome</keyword>
<comment type="subcellular location">
    <subcellularLocation>
        <location evidence="2">Membrane</location>
        <topology evidence="2">Single-pass membrane protein</topology>
    </subcellularLocation>
</comment>
<name>A0A2Z7D1S9_9LAMI</name>
<gene>
    <name evidence="20" type="ORF">F511_27561</name>
</gene>
<dbReference type="SMART" id="SM00184">
    <property type="entry name" value="RING"/>
    <property type="match status" value="1"/>
</dbReference>
<feature type="signal peptide" evidence="18">
    <location>
        <begin position="1"/>
        <end position="24"/>
    </location>
</feature>
<keyword evidence="9 15" id="KW-0863">Zinc-finger</keyword>
<evidence type="ECO:0000256" key="5">
    <source>
        <dbReference type="ARBA" id="ARBA00022679"/>
    </source>
</evidence>
<dbReference type="OrthoDB" id="8062037at2759"/>
<keyword evidence="11" id="KW-0862">Zinc</keyword>
<evidence type="ECO:0000256" key="13">
    <source>
        <dbReference type="ARBA" id="ARBA00023136"/>
    </source>
</evidence>
<evidence type="ECO:0000256" key="10">
    <source>
        <dbReference type="ARBA" id="ARBA00022786"/>
    </source>
</evidence>
<evidence type="ECO:0000256" key="4">
    <source>
        <dbReference type="ARBA" id="ARBA00012483"/>
    </source>
</evidence>
<protein>
    <recommendedName>
        <fullName evidence="4">RING-type E3 ubiquitin transferase</fullName>
        <ecNumber evidence="4">2.3.2.27</ecNumber>
    </recommendedName>
</protein>
<dbReference type="EC" id="2.3.2.27" evidence="4"/>
<evidence type="ECO:0000256" key="2">
    <source>
        <dbReference type="ARBA" id="ARBA00004167"/>
    </source>
</evidence>
<feature type="transmembrane region" description="Helical" evidence="17">
    <location>
        <begin position="246"/>
        <end position="266"/>
    </location>
</feature>
<dbReference type="PANTHER" id="PTHR46279">
    <property type="entry name" value="RING/U-BOX SUPERFAMILY PROTEIN"/>
    <property type="match status" value="1"/>
</dbReference>
<dbReference type="InterPro" id="IPR013083">
    <property type="entry name" value="Znf_RING/FYVE/PHD"/>
</dbReference>
<dbReference type="InterPro" id="IPR046948">
    <property type="entry name" value="ATL20-22-like"/>
</dbReference>
<comment type="pathway">
    <text evidence="3">Protein modification; protein ubiquitination.</text>
</comment>
<keyword evidence="6 17" id="KW-0812">Transmembrane</keyword>
<feature type="region of interest" description="Disordered" evidence="16">
    <location>
        <begin position="371"/>
        <end position="395"/>
    </location>
</feature>
<dbReference type="EMBL" id="KQ990526">
    <property type="protein sequence ID" value="KZV53195.1"/>
    <property type="molecule type" value="Genomic_DNA"/>
</dbReference>
<dbReference type="InterPro" id="IPR025287">
    <property type="entry name" value="WAK_GUB"/>
</dbReference>
<evidence type="ECO:0000256" key="11">
    <source>
        <dbReference type="ARBA" id="ARBA00022833"/>
    </source>
</evidence>
<evidence type="ECO:0000256" key="17">
    <source>
        <dbReference type="SAM" id="Phobius"/>
    </source>
</evidence>
<keyword evidence="8 18" id="KW-0732">Signal</keyword>
<comment type="similarity">
    <text evidence="14">Belongs to the RING-type zinc finger family. ATL subfamily.</text>
</comment>
<dbReference type="PANTHER" id="PTHR46279:SF31">
    <property type="entry name" value="RING-H2 FINGER PROTEIN ATL20-LIKE ISOFORM X1"/>
    <property type="match status" value="1"/>
</dbReference>
<evidence type="ECO:0000256" key="6">
    <source>
        <dbReference type="ARBA" id="ARBA00022692"/>
    </source>
</evidence>
<comment type="catalytic activity">
    <reaction evidence="1">
        <text>S-ubiquitinyl-[E2 ubiquitin-conjugating enzyme]-L-cysteine + [acceptor protein]-L-lysine = [E2 ubiquitin-conjugating enzyme]-L-cysteine + N(6)-ubiquitinyl-[acceptor protein]-L-lysine.</text>
        <dbReference type="EC" id="2.3.2.27"/>
    </reaction>
</comment>
<organism evidence="20 21">
    <name type="scientific">Dorcoceras hygrometricum</name>
    <dbReference type="NCBI Taxonomy" id="472368"/>
    <lineage>
        <taxon>Eukaryota</taxon>
        <taxon>Viridiplantae</taxon>
        <taxon>Streptophyta</taxon>
        <taxon>Embryophyta</taxon>
        <taxon>Tracheophyta</taxon>
        <taxon>Spermatophyta</taxon>
        <taxon>Magnoliopsida</taxon>
        <taxon>eudicotyledons</taxon>
        <taxon>Gunneridae</taxon>
        <taxon>Pentapetalae</taxon>
        <taxon>asterids</taxon>
        <taxon>lamiids</taxon>
        <taxon>Lamiales</taxon>
        <taxon>Gesneriaceae</taxon>
        <taxon>Didymocarpoideae</taxon>
        <taxon>Trichosporeae</taxon>
        <taxon>Loxocarpinae</taxon>
        <taxon>Dorcoceras</taxon>
    </lineage>
</organism>
<dbReference type="GO" id="GO:0061630">
    <property type="term" value="F:ubiquitin protein ligase activity"/>
    <property type="evidence" value="ECO:0007669"/>
    <property type="project" value="UniProtKB-EC"/>
</dbReference>
<keyword evidence="5" id="KW-0808">Transferase</keyword>